<protein>
    <submittedName>
        <fullName evidence="1">Uncharacterized protein</fullName>
    </submittedName>
</protein>
<reference evidence="1 2" key="1">
    <citation type="journal article" date="2022" name="Hortic Res">
        <title>A haplotype resolved chromosomal level avocado genome allows analysis of novel avocado genes.</title>
        <authorList>
            <person name="Nath O."/>
            <person name="Fletcher S.J."/>
            <person name="Hayward A."/>
            <person name="Shaw L.M."/>
            <person name="Masouleh A.K."/>
            <person name="Furtado A."/>
            <person name="Henry R.J."/>
            <person name="Mitter N."/>
        </authorList>
    </citation>
    <scope>NUCLEOTIDE SEQUENCE [LARGE SCALE GENOMIC DNA]</scope>
    <source>
        <strain evidence="2">cv. Hass</strain>
    </source>
</reference>
<sequence>MFCCRGSQTSDNDPRSPRSRGRSKRMEKNPYSNQGREKFAKVLADLEARRKEIMAQMGEQDICIIRFVYSSHGWVPIVAKIKNQKEVKIDATGPTSLPIQQNSVEEIVPSSGSMAAVKDAAKLDAKMKKSFSGSLNKNETALWRPCYWPVVVSMILLCLVVFGRSFAIICTAIWWYLMPILKGEDVHMRRSMKKDYERRLSDKK</sequence>
<dbReference type="Proteomes" id="UP001234297">
    <property type="component" value="Chromosome 2"/>
</dbReference>
<proteinExistence type="predicted"/>
<keyword evidence="2" id="KW-1185">Reference proteome</keyword>
<organism evidence="1 2">
    <name type="scientific">Persea americana</name>
    <name type="common">Avocado</name>
    <dbReference type="NCBI Taxonomy" id="3435"/>
    <lineage>
        <taxon>Eukaryota</taxon>
        <taxon>Viridiplantae</taxon>
        <taxon>Streptophyta</taxon>
        <taxon>Embryophyta</taxon>
        <taxon>Tracheophyta</taxon>
        <taxon>Spermatophyta</taxon>
        <taxon>Magnoliopsida</taxon>
        <taxon>Magnoliidae</taxon>
        <taxon>Laurales</taxon>
        <taxon>Lauraceae</taxon>
        <taxon>Persea</taxon>
    </lineage>
</organism>
<gene>
    <name evidence="1" type="ORF">MRB53_007076</name>
</gene>
<comment type="caution">
    <text evidence="1">The sequence shown here is derived from an EMBL/GenBank/DDBJ whole genome shotgun (WGS) entry which is preliminary data.</text>
</comment>
<evidence type="ECO:0000313" key="1">
    <source>
        <dbReference type="EMBL" id="KAJ8645328.1"/>
    </source>
</evidence>
<dbReference type="EMBL" id="CM056810">
    <property type="protein sequence ID" value="KAJ8645328.1"/>
    <property type="molecule type" value="Genomic_DNA"/>
</dbReference>
<accession>A0ACC2MIY1</accession>
<evidence type="ECO:0000313" key="2">
    <source>
        <dbReference type="Proteomes" id="UP001234297"/>
    </source>
</evidence>
<name>A0ACC2MIY1_PERAE</name>